<keyword evidence="6 9" id="KW-0472">Membrane</keyword>
<evidence type="ECO:0000256" key="9">
    <source>
        <dbReference type="SAM" id="Phobius"/>
    </source>
</evidence>
<feature type="transmembrane region" description="Helical" evidence="9">
    <location>
        <begin position="633"/>
        <end position="657"/>
    </location>
</feature>
<evidence type="ECO:0000313" key="12">
    <source>
        <dbReference type="WBParaSite" id="PSAMB.scaffold391size53556.g5434.t1"/>
    </source>
</evidence>
<dbReference type="Proteomes" id="UP000887566">
    <property type="component" value="Unplaced"/>
</dbReference>
<feature type="transmembrane region" description="Helical" evidence="9">
    <location>
        <begin position="817"/>
        <end position="836"/>
    </location>
</feature>
<dbReference type="GO" id="GO:0005794">
    <property type="term" value="C:Golgi apparatus"/>
    <property type="evidence" value="ECO:0007669"/>
    <property type="project" value="UniProtKB-ARBA"/>
</dbReference>
<feature type="compositionally biased region" description="Basic and acidic residues" evidence="8">
    <location>
        <begin position="1"/>
        <end position="10"/>
    </location>
</feature>
<keyword evidence="4 9" id="KW-0812">Transmembrane</keyword>
<feature type="transmembrane region" description="Helical" evidence="9">
    <location>
        <begin position="604"/>
        <end position="626"/>
    </location>
</feature>
<organism evidence="11 12">
    <name type="scientific">Plectus sambesii</name>
    <dbReference type="NCBI Taxonomy" id="2011161"/>
    <lineage>
        <taxon>Eukaryota</taxon>
        <taxon>Metazoa</taxon>
        <taxon>Ecdysozoa</taxon>
        <taxon>Nematoda</taxon>
        <taxon>Chromadorea</taxon>
        <taxon>Plectida</taxon>
        <taxon>Plectina</taxon>
        <taxon>Plectoidea</taxon>
        <taxon>Plectidae</taxon>
        <taxon>Plectus</taxon>
    </lineage>
</organism>
<evidence type="ECO:0000256" key="5">
    <source>
        <dbReference type="ARBA" id="ARBA00022989"/>
    </source>
</evidence>
<feature type="transmembrane region" description="Helical" evidence="9">
    <location>
        <begin position="689"/>
        <end position="707"/>
    </location>
</feature>
<dbReference type="PANTHER" id="PTHR13533">
    <property type="entry name" value="N-ACETYLNEURAMINATE 9-O-ACETYLTRANSFERASE"/>
    <property type="match status" value="1"/>
</dbReference>
<protein>
    <submittedName>
        <fullName evidence="12">Cas1p 10 TM acyl transferase domain-containing protein</fullName>
    </submittedName>
</protein>
<feature type="transmembrane region" description="Helical" evidence="9">
    <location>
        <begin position="786"/>
        <end position="805"/>
    </location>
</feature>
<feature type="transmembrane region" description="Helical" evidence="9">
    <location>
        <begin position="448"/>
        <end position="467"/>
    </location>
</feature>
<sequence>MTKMESELLKVKHRRSASGGSSCNALTATSSMHRSPSFAANHVDDATALRLNSVKTVPRNASMSSEGGDGKKGDVSFDSAFFRLFNARNAKVIAIACLLLVGAYHMLLHLSLGEDSCIGLLREGRYQGDHIWQPYGCMLHMYSRADSRICMSRMVKGGEKQRNWIVFIGDLRITQVYSQLIRQLSPDYVAEERIVSNCLQHGFHAYRDDRLQLDVELYCHDDIDDKVKERLSALTDKLDDLPSLLVLGSSLKTVNLSTTLDKKGQSALLNAYSKNISQLLPFIQQMRSNATVVWLMQADVDEARMKHQSYSNAVIRRYNNEAHAVLSYSTVKLWYSAPMLSNNHKSDSPDGIRLGHVALKYHGQILVNLYCNDLMRMPDGTCCSRPETISTVQLIIFSAFILCIFVTSLVVVSRCQVPTLSSVIEKGVYSAGDSSSTVVRSNRPVSTLAAFAALAKLFALAILIYACDRANFFMKENRWFTYLNLLLPTGYLTVLGLFFTEETHRTQFMHRSQTNEMKGWMILALLCYRMTGAETVRWAFLLSRLLFSAFLFLVGFNHFTYFWSTGNLSVIRVFKTLLRYNLLTAVLCVALNRPYQFYELTPVISYWFLVVYAVFVIPPVATSLSVHGNAVPYLIMAVKLVVTAGVISVFYMSQIFFEEISLAFPWRFLVVDREGSIRQWWDQWSIDRYTALSGMVVAFGVQTMRRFGIIADSEATNLFSLRVSLFTAIAGAVGVLVYAVVIVNCGSLTDCSEIHPYLVFVPIVSYLALRNVFGSVRTRVSTFFSWFGRISLELFTAQYHLWLAADGHGILVLLPRWPVFNMILTSFIFCCIAHELRIMMACKPATSVHLTYQMPKSPTELRNIGCMKLGHCVTVEQSRNQTYFSLIQFSPGGYCGVQQRNSEDDKVAIFSVWHDDQLNQKVQLIEKGDKVEVTPFGGEGEGLKSIRPLNWKIGDQIEFEVTVTADKPQSGMFQIRCDVVFNGERFHMATFARAGAHPASNGFICFVEDYNRWNNPDGMEHRRSAVFSNAWCELDGARFDLNAARFTKIMRGVEAQFADRCSAQPAVDCGSGAIRLWTGGPVVDQCCKPGDTVCSS</sequence>
<feature type="transmembrane region" description="Helical" evidence="9">
    <location>
        <begin position="546"/>
        <end position="564"/>
    </location>
</feature>
<dbReference type="GO" id="GO:0016020">
    <property type="term" value="C:membrane"/>
    <property type="evidence" value="ECO:0007669"/>
    <property type="project" value="UniProtKB-SubCell"/>
</dbReference>
<comment type="similarity">
    <text evidence="2">Belongs to the PC-esterase family. CASD1 subfamily.</text>
</comment>
<evidence type="ECO:0000259" key="10">
    <source>
        <dbReference type="Pfam" id="PF07779"/>
    </source>
</evidence>
<dbReference type="GO" id="GO:0005975">
    <property type="term" value="P:carbohydrate metabolic process"/>
    <property type="evidence" value="ECO:0007669"/>
    <property type="project" value="UniProtKB-ARBA"/>
</dbReference>
<comment type="subcellular location">
    <subcellularLocation>
        <location evidence="1">Membrane</location>
        <topology evidence="1">Multi-pass membrane protein</topology>
    </subcellularLocation>
</comment>
<accession>A0A914WER7</accession>
<evidence type="ECO:0000256" key="7">
    <source>
        <dbReference type="ARBA" id="ARBA00023180"/>
    </source>
</evidence>
<evidence type="ECO:0000256" key="8">
    <source>
        <dbReference type="SAM" id="MobiDB-lite"/>
    </source>
</evidence>
<dbReference type="Pfam" id="PF11958">
    <property type="entry name" value="DUF3472"/>
    <property type="match status" value="1"/>
</dbReference>
<keyword evidence="7" id="KW-0325">Glycoprotein</keyword>
<feature type="region of interest" description="Disordered" evidence="8">
    <location>
        <begin position="1"/>
        <end position="23"/>
    </location>
</feature>
<dbReference type="Pfam" id="PF07779">
    <property type="entry name" value="Cas1_AcylT"/>
    <property type="match status" value="1"/>
</dbReference>
<evidence type="ECO:0000256" key="1">
    <source>
        <dbReference type="ARBA" id="ARBA00004141"/>
    </source>
</evidence>
<keyword evidence="11" id="KW-1185">Reference proteome</keyword>
<feature type="transmembrane region" description="Helical" evidence="9">
    <location>
        <begin position="479"/>
        <end position="499"/>
    </location>
</feature>
<evidence type="ECO:0000313" key="11">
    <source>
        <dbReference type="Proteomes" id="UP000887566"/>
    </source>
</evidence>
<feature type="domain" description="Cas1p 10 TM acyl transferase" evidence="10">
    <location>
        <begin position="375"/>
        <end position="837"/>
    </location>
</feature>
<reference evidence="12" key="1">
    <citation type="submission" date="2022-11" db="UniProtKB">
        <authorList>
            <consortium name="WormBaseParasite"/>
        </authorList>
    </citation>
    <scope>IDENTIFICATION</scope>
</reference>
<dbReference type="InterPro" id="IPR012419">
    <property type="entry name" value="Cas1_AcylTrans_dom"/>
</dbReference>
<dbReference type="InterPro" id="IPR021862">
    <property type="entry name" value="DUF3472"/>
</dbReference>
<feature type="transmembrane region" description="Helical" evidence="9">
    <location>
        <begin position="392"/>
        <end position="412"/>
    </location>
</feature>
<dbReference type="GO" id="GO:0016740">
    <property type="term" value="F:transferase activity"/>
    <property type="evidence" value="ECO:0007669"/>
    <property type="project" value="UniProtKB-KW"/>
</dbReference>
<feature type="transmembrane region" description="Helical" evidence="9">
    <location>
        <begin position="754"/>
        <end position="774"/>
    </location>
</feature>
<dbReference type="AlphaFoldDB" id="A0A914WER7"/>
<evidence type="ECO:0000256" key="3">
    <source>
        <dbReference type="ARBA" id="ARBA00022679"/>
    </source>
</evidence>
<evidence type="ECO:0000256" key="4">
    <source>
        <dbReference type="ARBA" id="ARBA00022692"/>
    </source>
</evidence>
<keyword evidence="5 9" id="KW-1133">Transmembrane helix</keyword>
<proteinExistence type="inferred from homology"/>
<name>A0A914WER7_9BILA</name>
<keyword evidence="3" id="KW-0808">Transferase</keyword>
<feature type="transmembrane region" description="Helical" evidence="9">
    <location>
        <begin position="719"/>
        <end position="742"/>
    </location>
</feature>
<evidence type="ECO:0000256" key="6">
    <source>
        <dbReference type="ARBA" id="ARBA00023136"/>
    </source>
</evidence>
<evidence type="ECO:0000256" key="2">
    <source>
        <dbReference type="ARBA" id="ARBA00010666"/>
    </source>
</evidence>
<dbReference type="PANTHER" id="PTHR13533:SF1">
    <property type="entry name" value="N-ACETYLNEURAMINATE 9-O-ACETYLTRANSFERASE"/>
    <property type="match status" value="1"/>
</dbReference>
<dbReference type="WBParaSite" id="PSAMB.scaffold391size53556.g5434.t1">
    <property type="protein sequence ID" value="PSAMB.scaffold391size53556.g5434.t1"/>
    <property type="gene ID" value="PSAMB.scaffold391size53556.g5434"/>
</dbReference>